<dbReference type="AlphaFoldDB" id="A0A397TKH2"/>
<gene>
    <name evidence="1" type="ORF">C1645_488769</name>
</gene>
<dbReference type="InterPro" id="IPR038609">
    <property type="entry name" value="HDA1_su2/3_sf"/>
</dbReference>
<accession>A0A397TKH2</accession>
<name>A0A397TKH2_9GLOM</name>
<comment type="caution">
    <text evidence="1">The sequence shown here is derived from an EMBL/GenBank/DDBJ whole genome shotgun (WGS) entry which is preliminary data.</text>
</comment>
<evidence type="ECO:0000313" key="2">
    <source>
        <dbReference type="Proteomes" id="UP000265703"/>
    </source>
</evidence>
<dbReference type="EMBL" id="QKYT01000062">
    <property type="protein sequence ID" value="RIA95364.1"/>
    <property type="molecule type" value="Genomic_DNA"/>
</dbReference>
<dbReference type="OrthoDB" id="2435940at2759"/>
<keyword evidence="2" id="KW-1185">Reference proteome</keyword>
<proteinExistence type="predicted"/>
<dbReference type="Gene3D" id="3.40.50.12360">
    <property type="match status" value="1"/>
</dbReference>
<protein>
    <submittedName>
        <fullName evidence="1">Uncharacterized protein</fullName>
    </submittedName>
</protein>
<evidence type="ECO:0000313" key="1">
    <source>
        <dbReference type="EMBL" id="RIA95364.1"/>
    </source>
</evidence>
<reference evidence="1 2" key="1">
    <citation type="submission" date="2018-06" db="EMBL/GenBank/DDBJ databases">
        <title>Comparative genomics reveals the genomic features of Rhizophagus irregularis, R. cerebriforme, R. diaphanum and Gigaspora rosea, and their symbiotic lifestyle signature.</title>
        <authorList>
            <person name="Morin E."/>
            <person name="San Clemente H."/>
            <person name="Chen E.C.H."/>
            <person name="De La Providencia I."/>
            <person name="Hainaut M."/>
            <person name="Kuo A."/>
            <person name="Kohler A."/>
            <person name="Murat C."/>
            <person name="Tang N."/>
            <person name="Roy S."/>
            <person name="Loubradou J."/>
            <person name="Henrissat B."/>
            <person name="Grigoriev I.V."/>
            <person name="Corradi N."/>
            <person name="Roux C."/>
            <person name="Martin F.M."/>
        </authorList>
    </citation>
    <scope>NUCLEOTIDE SEQUENCE [LARGE SCALE GENOMIC DNA]</scope>
    <source>
        <strain evidence="1 2">DAOM 227022</strain>
    </source>
</reference>
<dbReference type="Proteomes" id="UP000265703">
    <property type="component" value="Unassembled WGS sequence"/>
</dbReference>
<sequence length="201" mass="23618">MNKIIREFMKIHKFKYNLLNEITNKDLLIEDKLLCVVFTTPLSNTSENELSQFDLVIAYDTTFQLKKHLLHTKTNKTIPIIRLVSENTFEHALNYEMLQNQDNFSFSNLPLDEIKRIIRFGSINKKAGRNLSNFDIQGTCNKVFEWIKDGMSRNLTFGMEDAVKRDISEKGWKNELAPIKIVKRVSKFSKEEIKKNICRRI</sequence>
<organism evidence="1 2">
    <name type="scientific">Glomus cerebriforme</name>
    <dbReference type="NCBI Taxonomy" id="658196"/>
    <lineage>
        <taxon>Eukaryota</taxon>
        <taxon>Fungi</taxon>
        <taxon>Fungi incertae sedis</taxon>
        <taxon>Mucoromycota</taxon>
        <taxon>Glomeromycotina</taxon>
        <taxon>Glomeromycetes</taxon>
        <taxon>Glomerales</taxon>
        <taxon>Glomeraceae</taxon>
        <taxon>Glomus</taxon>
    </lineage>
</organism>
<dbReference type="STRING" id="658196.A0A397TKH2"/>